<feature type="transmembrane region" description="Helical" evidence="2">
    <location>
        <begin position="139"/>
        <end position="164"/>
    </location>
</feature>
<feature type="domain" description="Rhodopsin" evidence="3">
    <location>
        <begin position="47"/>
        <end position="283"/>
    </location>
</feature>
<feature type="transmembrane region" description="Helical" evidence="2">
    <location>
        <begin position="65"/>
        <end position="87"/>
    </location>
</feature>
<keyword evidence="2" id="KW-0472">Membrane</keyword>
<name>A0A9P4VSS0_9PEZI</name>
<dbReference type="EMBL" id="MU006096">
    <property type="protein sequence ID" value="KAF2838844.1"/>
    <property type="molecule type" value="Genomic_DNA"/>
</dbReference>
<accession>A0A9P4VSS0</accession>
<dbReference type="AlphaFoldDB" id="A0A9P4VSS0"/>
<protein>
    <recommendedName>
        <fullName evidence="3">Rhodopsin domain-containing protein</fullName>
    </recommendedName>
</protein>
<feature type="compositionally biased region" description="Polar residues" evidence="1">
    <location>
        <begin position="304"/>
        <end position="347"/>
    </location>
</feature>
<dbReference type="Proteomes" id="UP000799429">
    <property type="component" value="Unassembled WGS sequence"/>
</dbReference>
<gene>
    <name evidence="4" type="ORF">M501DRAFT_935163</name>
</gene>
<dbReference type="PANTHER" id="PTHR39614">
    <property type="entry name" value="INTEGRAL MEMBRANE PROTEIN"/>
    <property type="match status" value="1"/>
</dbReference>
<feature type="transmembrane region" description="Helical" evidence="2">
    <location>
        <begin position="221"/>
        <end position="240"/>
    </location>
</feature>
<sequence length="412" mass="44990">MSAEGPPVYESVYDIPGDRFATITSDDHGGIVWITSLLFMTYTLLTFATRCFIKWHMFGVDDWAMVAAQVAAMGQYGAMFVAISNGLGKSTAIVDEIHATQIGQAVFASQILLILSLGLAKSSVILLIRRVFTRDMKTFWFICNIIVGVSMAWAVGSIIAVSVGCTNETIVPTADHGICGALVTRWRVVAILDVLLEAIFVLLPIYLTWNIQMNAQLKARVVGAFAFRIPVAIFAIIYVVSLERALRRPNTGVAYANPMVYLQVELGYSLIAATIPCLKSFIKSFDTGMGLEIGYSSRAYGSGANSNNSQTYGTSGFHSSRSAKSPGTYQLNSLNGDTVSKVTTKNDATPRRAPSHGPGDSTLRPEDFKNHAVIYHSNDKGDTTSSRSGSQEMIIRRDVQWDVRHDYAPRAR</sequence>
<reference evidence="4" key="1">
    <citation type="journal article" date="2020" name="Stud. Mycol.">
        <title>101 Dothideomycetes genomes: a test case for predicting lifestyles and emergence of pathogens.</title>
        <authorList>
            <person name="Haridas S."/>
            <person name="Albert R."/>
            <person name="Binder M."/>
            <person name="Bloem J."/>
            <person name="Labutti K."/>
            <person name="Salamov A."/>
            <person name="Andreopoulos B."/>
            <person name="Baker S."/>
            <person name="Barry K."/>
            <person name="Bills G."/>
            <person name="Bluhm B."/>
            <person name="Cannon C."/>
            <person name="Castanera R."/>
            <person name="Culley D."/>
            <person name="Daum C."/>
            <person name="Ezra D."/>
            <person name="Gonzalez J."/>
            <person name="Henrissat B."/>
            <person name="Kuo A."/>
            <person name="Liang C."/>
            <person name="Lipzen A."/>
            <person name="Lutzoni F."/>
            <person name="Magnuson J."/>
            <person name="Mondo S."/>
            <person name="Nolan M."/>
            <person name="Ohm R."/>
            <person name="Pangilinan J."/>
            <person name="Park H.-J."/>
            <person name="Ramirez L."/>
            <person name="Alfaro M."/>
            <person name="Sun H."/>
            <person name="Tritt A."/>
            <person name="Yoshinaga Y."/>
            <person name="Zwiers L.-H."/>
            <person name="Turgeon B."/>
            <person name="Goodwin S."/>
            <person name="Spatafora J."/>
            <person name="Crous P."/>
            <person name="Grigoriev I."/>
        </authorList>
    </citation>
    <scope>NUCLEOTIDE SEQUENCE</scope>
    <source>
        <strain evidence="4">CBS 101060</strain>
    </source>
</reference>
<evidence type="ECO:0000256" key="1">
    <source>
        <dbReference type="SAM" id="MobiDB-lite"/>
    </source>
</evidence>
<comment type="caution">
    <text evidence="4">The sequence shown here is derived from an EMBL/GenBank/DDBJ whole genome shotgun (WGS) entry which is preliminary data.</text>
</comment>
<keyword evidence="5" id="KW-1185">Reference proteome</keyword>
<proteinExistence type="predicted"/>
<evidence type="ECO:0000313" key="4">
    <source>
        <dbReference type="EMBL" id="KAF2838844.1"/>
    </source>
</evidence>
<evidence type="ECO:0000259" key="3">
    <source>
        <dbReference type="Pfam" id="PF20684"/>
    </source>
</evidence>
<dbReference type="Pfam" id="PF20684">
    <property type="entry name" value="Fung_rhodopsin"/>
    <property type="match status" value="1"/>
</dbReference>
<feature type="region of interest" description="Disordered" evidence="1">
    <location>
        <begin position="304"/>
        <end position="366"/>
    </location>
</feature>
<evidence type="ECO:0000256" key="2">
    <source>
        <dbReference type="SAM" id="Phobius"/>
    </source>
</evidence>
<dbReference type="PANTHER" id="PTHR39614:SF2">
    <property type="entry name" value="INTEGRAL MEMBRANE PROTEIN"/>
    <property type="match status" value="1"/>
</dbReference>
<keyword evidence="2" id="KW-1133">Transmembrane helix</keyword>
<evidence type="ECO:0000313" key="5">
    <source>
        <dbReference type="Proteomes" id="UP000799429"/>
    </source>
</evidence>
<keyword evidence="2" id="KW-0812">Transmembrane</keyword>
<feature type="transmembrane region" description="Helical" evidence="2">
    <location>
        <begin position="31"/>
        <end position="53"/>
    </location>
</feature>
<organism evidence="4 5">
    <name type="scientific">Patellaria atrata CBS 101060</name>
    <dbReference type="NCBI Taxonomy" id="1346257"/>
    <lineage>
        <taxon>Eukaryota</taxon>
        <taxon>Fungi</taxon>
        <taxon>Dikarya</taxon>
        <taxon>Ascomycota</taxon>
        <taxon>Pezizomycotina</taxon>
        <taxon>Dothideomycetes</taxon>
        <taxon>Dothideomycetes incertae sedis</taxon>
        <taxon>Patellariales</taxon>
        <taxon>Patellariaceae</taxon>
        <taxon>Patellaria</taxon>
    </lineage>
</organism>
<feature type="transmembrane region" description="Helical" evidence="2">
    <location>
        <begin position="184"/>
        <end position="209"/>
    </location>
</feature>
<dbReference type="OrthoDB" id="3897607at2759"/>
<feature type="transmembrane region" description="Helical" evidence="2">
    <location>
        <begin position="107"/>
        <end position="127"/>
    </location>
</feature>
<dbReference type="InterPro" id="IPR049326">
    <property type="entry name" value="Rhodopsin_dom_fungi"/>
</dbReference>